<dbReference type="InterPro" id="IPR050925">
    <property type="entry name" value="Rhomboid_protease_S54"/>
</dbReference>
<protein>
    <submittedName>
        <fullName evidence="9">Rhomboid family intramembrane serine protease</fullName>
    </submittedName>
</protein>
<dbReference type="EMBL" id="CP080635">
    <property type="protein sequence ID" value="QYX73620.1"/>
    <property type="molecule type" value="Genomic_DNA"/>
</dbReference>
<evidence type="ECO:0000256" key="3">
    <source>
        <dbReference type="ARBA" id="ARBA00022692"/>
    </source>
</evidence>
<dbReference type="Pfam" id="PF01694">
    <property type="entry name" value="Rhomboid"/>
    <property type="match status" value="1"/>
</dbReference>
<dbReference type="Gene3D" id="1.20.1540.10">
    <property type="entry name" value="Rhomboid-like"/>
    <property type="match status" value="1"/>
</dbReference>
<feature type="transmembrane region" description="Helical" evidence="7">
    <location>
        <begin position="265"/>
        <end position="283"/>
    </location>
</feature>
<dbReference type="Proteomes" id="UP000827084">
    <property type="component" value="Chromosome"/>
</dbReference>
<feature type="transmembrane region" description="Helical" evidence="7">
    <location>
        <begin position="322"/>
        <end position="343"/>
    </location>
</feature>
<dbReference type="InterPro" id="IPR022764">
    <property type="entry name" value="Peptidase_S54_rhomboid_dom"/>
</dbReference>
<keyword evidence="3 7" id="KW-0812">Transmembrane</keyword>
<feature type="transmembrane region" description="Helical" evidence="7">
    <location>
        <begin position="409"/>
        <end position="430"/>
    </location>
</feature>
<dbReference type="RefSeq" id="WP_011790525.1">
    <property type="nucleotide sequence ID" value="NZ_CP028435.1"/>
</dbReference>
<dbReference type="GO" id="GO:0006508">
    <property type="term" value="P:proteolysis"/>
    <property type="evidence" value="ECO:0007669"/>
    <property type="project" value="UniProtKB-KW"/>
</dbReference>
<dbReference type="SUPFAM" id="SSF144091">
    <property type="entry name" value="Rhomboid-like"/>
    <property type="match status" value="1"/>
</dbReference>
<keyword evidence="10" id="KW-1185">Reference proteome</keyword>
<evidence type="ECO:0000256" key="1">
    <source>
        <dbReference type="ARBA" id="ARBA00004141"/>
    </source>
</evidence>
<feature type="transmembrane region" description="Helical" evidence="7">
    <location>
        <begin position="489"/>
        <end position="509"/>
    </location>
</feature>
<evidence type="ECO:0000256" key="7">
    <source>
        <dbReference type="SAM" id="Phobius"/>
    </source>
</evidence>
<comment type="subcellular location">
    <subcellularLocation>
        <location evidence="1">Membrane</location>
        <topology evidence="1">Multi-pass membrane protein</topology>
    </subcellularLocation>
</comment>
<keyword evidence="5 7" id="KW-1133">Transmembrane helix</keyword>
<dbReference type="InterPro" id="IPR035952">
    <property type="entry name" value="Rhomboid-like_sf"/>
</dbReference>
<evidence type="ECO:0000313" key="10">
    <source>
        <dbReference type="Proteomes" id="UP000827084"/>
    </source>
</evidence>
<gene>
    <name evidence="9" type="ORF">K3G22_04125</name>
</gene>
<evidence type="ECO:0000313" key="9">
    <source>
        <dbReference type="EMBL" id="QYX73620.1"/>
    </source>
</evidence>
<evidence type="ECO:0000256" key="4">
    <source>
        <dbReference type="ARBA" id="ARBA00022801"/>
    </source>
</evidence>
<comment type="similarity">
    <text evidence="2">Belongs to the peptidase S54 family.</text>
</comment>
<feature type="transmembrane region" description="Helical" evidence="7">
    <location>
        <begin position="436"/>
        <end position="454"/>
    </location>
</feature>
<keyword evidence="9" id="KW-0645">Protease</keyword>
<feature type="transmembrane region" description="Helical" evidence="7">
    <location>
        <begin position="77"/>
        <end position="98"/>
    </location>
</feature>
<accession>A0ABX8XEG6</accession>
<organism evidence="9 10">
    <name type="scientific">Shewanella putrefaciens</name>
    <name type="common">Pseudomonas putrefaciens</name>
    <dbReference type="NCBI Taxonomy" id="24"/>
    <lineage>
        <taxon>Bacteria</taxon>
        <taxon>Pseudomonadati</taxon>
        <taxon>Pseudomonadota</taxon>
        <taxon>Gammaproteobacteria</taxon>
        <taxon>Alteromonadales</taxon>
        <taxon>Shewanellaceae</taxon>
        <taxon>Shewanella</taxon>
    </lineage>
</organism>
<keyword evidence="6 7" id="KW-0472">Membrane</keyword>
<keyword evidence="4" id="KW-0378">Hydrolase</keyword>
<evidence type="ECO:0000256" key="6">
    <source>
        <dbReference type="ARBA" id="ARBA00023136"/>
    </source>
</evidence>
<sequence length="523" mass="59669">MDLEFKKRQLLYFPVLYLSGLFILGYSLIHWFLLQLFNVDEDLGYFWLPLLLPGGLLFFFLRPRLKLLNFTGSHSRFIYLLIASIYIAVPTIIAQAYLKTVTGKLTQLDSIQEIMLHPPTQFYQLKRSYIDKTQIGLQRSFEVTGRSNNRLTIKLYIAIPIFASEADSHRAPALAWYGKIYQEEISNRLEPDEKEAQFQAFLTRIQTEFDEFDPHAFNYLDRLGPSSLYSDLLSAAQNSPSYQAEYRTIFMPAFTPFEARNGHKLAWIIGWLLVGALVWYVMLRRVKLDEVALNSGALAKQLDHRNTTSELQSWLEFIRPKAGFMVTPVLMSLNAFVFIFMAWSSSHVIHFQSHFLLEWGANFRPNVLAGEWWRLVTSSFIHGGLAHLVLNLYGLFFVGTFIEPLLGKWRLLLVYLVSGILASVASLCWYDATISVGASGAIMGLFGILVIWVWKRVFAKEIHFILSINVAIFVTASVVSGFLGGVDNAAHIGGFVSGLLLGFLLLPYIRKPQPTKKQKPRRK</sequence>
<feature type="transmembrane region" description="Helical" evidence="7">
    <location>
        <begin position="12"/>
        <end position="33"/>
    </location>
</feature>
<feature type="transmembrane region" description="Helical" evidence="7">
    <location>
        <begin position="466"/>
        <end position="483"/>
    </location>
</feature>
<evidence type="ECO:0000256" key="2">
    <source>
        <dbReference type="ARBA" id="ARBA00009045"/>
    </source>
</evidence>
<feature type="domain" description="Peptidase S54 rhomboid" evidence="8">
    <location>
        <begin position="370"/>
        <end position="507"/>
    </location>
</feature>
<dbReference type="PANTHER" id="PTHR43731:SF14">
    <property type="entry name" value="PRESENILIN-ASSOCIATED RHOMBOID-LIKE PROTEIN, MITOCHONDRIAL"/>
    <property type="match status" value="1"/>
</dbReference>
<dbReference type="GO" id="GO:0008233">
    <property type="term" value="F:peptidase activity"/>
    <property type="evidence" value="ECO:0007669"/>
    <property type="project" value="UniProtKB-KW"/>
</dbReference>
<feature type="transmembrane region" description="Helical" evidence="7">
    <location>
        <begin position="45"/>
        <end position="65"/>
    </location>
</feature>
<proteinExistence type="inferred from homology"/>
<reference evidence="9 10" key="1">
    <citation type="submission" date="2021-08" db="EMBL/GenBank/DDBJ databases">
        <title>Shewanella putrefaciens YZ-J, complete genome.</title>
        <authorList>
            <person name="Yi Z."/>
        </authorList>
    </citation>
    <scope>NUCLEOTIDE SEQUENCE [LARGE SCALE GENOMIC DNA]</scope>
    <source>
        <strain evidence="9 10">YZ-J</strain>
    </source>
</reference>
<evidence type="ECO:0000259" key="8">
    <source>
        <dbReference type="Pfam" id="PF01694"/>
    </source>
</evidence>
<name>A0ABX8XEG6_SHEPU</name>
<dbReference type="PANTHER" id="PTHR43731">
    <property type="entry name" value="RHOMBOID PROTEASE"/>
    <property type="match status" value="1"/>
</dbReference>
<feature type="transmembrane region" description="Helical" evidence="7">
    <location>
        <begin position="380"/>
        <end position="402"/>
    </location>
</feature>
<evidence type="ECO:0000256" key="5">
    <source>
        <dbReference type="ARBA" id="ARBA00022989"/>
    </source>
</evidence>
<dbReference type="GeneID" id="67442419"/>